<evidence type="ECO:0000313" key="5">
    <source>
        <dbReference type="Proteomes" id="UP000663868"/>
    </source>
</evidence>
<evidence type="ECO:0000259" key="3">
    <source>
        <dbReference type="Pfam" id="PF14703"/>
    </source>
</evidence>
<name>A0A820BWI6_9BILA</name>
<organism evidence="4 5">
    <name type="scientific">Adineta steineri</name>
    <dbReference type="NCBI Taxonomy" id="433720"/>
    <lineage>
        <taxon>Eukaryota</taxon>
        <taxon>Metazoa</taxon>
        <taxon>Spiralia</taxon>
        <taxon>Gnathifera</taxon>
        <taxon>Rotifera</taxon>
        <taxon>Eurotatoria</taxon>
        <taxon>Bdelloidea</taxon>
        <taxon>Adinetida</taxon>
        <taxon>Adinetidae</taxon>
        <taxon>Adineta</taxon>
    </lineage>
</organism>
<evidence type="ECO:0000313" key="4">
    <source>
        <dbReference type="EMBL" id="CAF4214188.1"/>
    </source>
</evidence>
<gene>
    <name evidence="4" type="ORF">KXQ929_LOCUS40827</name>
</gene>
<evidence type="ECO:0008006" key="6">
    <source>
        <dbReference type="Google" id="ProtNLM"/>
    </source>
</evidence>
<feature type="transmembrane region" description="Helical" evidence="1">
    <location>
        <begin position="98"/>
        <end position="123"/>
    </location>
</feature>
<keyword evidence="1" id="KW-0812">Transmembrane</keyword>
<proteinExistence type="predicted"/>
<dbReference type="InterPro" id="IPR032880">
    <property type="entry name" value="CSC1/OSCA1-like_N"/>
</dbReference>
<keyword evidence="1" id="KW-1133">Transmembrane helix</keyword>
<reference evidence="4" key="1">
    <citation type="submission" date="2021-02" db="EMBL/GenBank/DDBJ databases">
        <authorList>
            <person name="Nowell W R."/>
        </authorList>
    </citation>
    <scope>NUCLEOTIDE SEQUENCE</scope>
</reference>
<dbReference type="InterPro" id="IPR027815">
    <property type="entry name" value="CSC1/OSCA1-like_cyt"/>
</dbReference>
<dbReference type="Pfam" id="PF14703">
    <property type="entry name" value="PHM7_cyt"/>
    <property type="match status" value="1"/>
</dbReference>
<comment type="caution">
    <text evidence="4">The sequence shown here is derived from an EMBL/GenBank/DDBJ whole genome shotgun (WGS) entry which is preliminary data.</text>
</comment>
<dbReference type="GO" id="GO:0005886">
    <property type="term" value="C:plasma membrane"/>
    <property type="evidence" value="ECO:0007669"/>
    <property type="project" value="TreeGrafter"/>
</dbReference>
<dbReference type="Proteomes" id="UP000663868">
    <property type="component" value="Unassembled WGS sequence"/>
</dbReference>
<dbReference type="Pfam" id="PF13967">
    <property type="entry name" value="RSN1_TM"/>
    <property type="match status" value="1"/>
</dbReference>
<dbReference type="AlphaFoldDB" id="A0A820BWI6"/>
<feature type="non-terminal residue" evidence="4">
    <location>
        <position position="1"/>
    </location>
</feature>
<evidence type="ECO:0000259" key="2">
    <source>
        <dbReference type="Pfam" id="PF13967"/>
    </source>
</evidence>
<feature type="domain" description="CSC1/OSCA1-like N-terminal transmembrane" evidence="2">
    <location>
        <begin position="19"/>
        <end position="161"/>
    </location>
</feature>
<dbReference type="EMBL" id="CAJOBB010008740">
    <property type="protein sequence ID" value="CAF4214188.1"/>
    <property type="molecule type" value="Genomic_DNA"/>
</dbReference>
<accession>A0A820BWI6</accession>
<protein>
    <recommendedName>
        <fullName evidence="6">CSC1/OSCA1-like N-terminal transmembrane domain-containing protein</fullName>
    </recommendedName>
</protein>
<dbReference type="PANTHER" id="PTHR13018:SF139">
    <property type="entry name" value="PHOSPHATE METABOLISM PROTEIN 7"/>
    <property type="match status" value="1"/>
</dbReference>
<keyword evidence="1" id="KW-0472">Membrane</keyword>
<dbReference type="InterPro" id="IPR045122">
    <property type="entry name" value="Csc1-like"/>
</dbReference>
<evidence type="ECO:0000256" key="1">
    <source>
        <dbReference type="SAM" id="Phobius"/>
    </source>
</evidence>
<feature type="domain" description="CSC1/OSCA1-like cytosolic" evidence="3">
    <location>
        <begin position="181"/>
        <end position="355"/>
    </location>
</feature>
<dbReference type="PANTHER" id="PTHR13018">
    <property type="entry name" value="PROBABLE MEMBRANE PROTEIN DUF221-RELATED"/>
    <property type="match status" value="1"/>
</dbReference>
<feature type="transmembrane region" description="Helical" evidence="1">
    <location>
        <begin position="20"/>
        <end position="40"/>
    </location>
</feature>
<sequence>MQLNTTRVAQSMQGYSLSQFFTTLIFAVIIAVIEIVIFLCTRTIFKRIYEPKTYLGDEKRRVEPLPRTPYGWLPALLKMPKEDLIRTSGLDAYFFARYLYIHAIFFLSSFVVLGVILFPIYTIDGKGEAFGKNGLDILTFGNISPHHSLRYIAPLVLAYVFLEKRQALLRSSTYQSRASATTILVTAIPKEYLCPDVLYRIFNQFPGGVKHIWLNRNLEDLPDKANKRMKLVEKLETIECKLIKTALKNEAKKKKMMMKNNQINLEEHVTIDEEEADLLTYYIPKRKHPTMRIGSIPILSSLCCGKKVDAITYCKKTISKLNTEIERAKLNLNKYKPINSAFIQFNTQIAAHMAVQSVAA</sequence>
<dbReference type="GO" id="GO:0005227">
    <property type="term" value="F:calcium-activated cation channel activity"/>
    <property type="evidence" value="ECO:0007669"/>
    <property type="project" value="InterPro"/>
</dbReference>